<dbReference type="InterPro" id="IPR016181">
    <property type="entry name" value="Acyl_CoA_acyltransferase"/>
</dbReference>
<evidence type="ECO:0000259" key="3">
    <source>
        <dbReference type="PROSITE" id="PS51186"/>
    </source>
</evidence>
<evidence type="ECO:0000256" key="1">
    <source>
        <dbReference type="ARBA" id="ARBA00022679"/>
    </source>
</evidence>
<keyword evidence="1 5" id="KW-0808">Transferase</keyword>
<dbReference type="CDD" id="cd04301">
    <property type="entry name" value="NAT_SF"/>
    <property type="match status" value="1"/>
</dbReference>
<reference evidence="4 7" key="2">
    <citation type="submission" date="2019-09" db="EMBL/GenBank/DDBJ databases">
        <title>Pararcticibacter amylolyticus gen. nov., sp. nov., isolated from a rottenly hemp rope, and reclassification of Pedobacter tournemirensis as Pararcticibacter tournemirensis comb. nov.</title>
        <authorList>
            <person name="Cai Y."/>
        </authorList>
    </citation>
    <scope>NUCLEOTIDE SEQUENCE [LARGE SCALE GENOMIC DNA]</scope>
    <source>
        <strain evidence="4 7">TF5-37.2-LB10</strain>
    </source>
</reference>
<dbReference type="AlphaFoldDB" id="A0A4Q0M5D6"/>
<organism evidence="5 6">
    <name type="scientific">Arcticibacter tournemirensis</name>
    <dbReference type="NCBI Taxonomy" id="699437"/>
    <lineage>
        <taxon>Bacteria</taxon>
        <taxon>Pseudomonadati</taxon>
        <taxon>Bacteroidota</taxon>
        <taxon>Sphingobacteriia</taxon>
        <taxon>Sphingobacteriales</taxon>
        <taxon>Sphingobacteriaceae</taxon>
        <taxon>Arcticibacter</taxon>
    </lineage>
</organism>
<dbReference type="EMBL" id="VWNE01000029">
    <property type="protein sequence ID" value="KAA8479190.1"/>
    <property type="molecule type" value="Genomic_DNA"/>
</dbReference>
<evidence type="ECO:0000313" key="6">
    <source>
        <dbReference type="Proteomes" id="UP000290848"/>
    </source>
</evidence>
<dbReference type="Gene3D" id="3.40.630.30">
    <property type="match status" value="1"/>
</dbReference>
<dbReference type="Pfam" id="PF13673">
    <property type="entry name" value="Acetyltransf_10"/>
    <property type="match status" value="1"/>
</dbReference>
<dbReference type="PANTHER" id="PTHR43877:SF2">
    <property type="entry name" value="AMINOALKYLPHOSPHONATE N-ACETYLTRANSFERASE-RELATED"/>
    <property type="match status" value="1"/>
</dbReference>
<dbReference type="Proteomes" id="UP000322918">
    <property type="component" value="Unassembled WGS sequence"/>
</dbReference>
<protein>
    <submittedName>
        <fullName evidence="4 5">N-acetyltransferase</fullName>
    </submittedName>
</protein>
<evidence type="ECO:0000313" key="5">
    <source>
        <dbReference type="EMBL" id="RXF68003.1"/>
    </source>
</evidence>
<dbReference type="EMBL" id="RXOC01000013">
    <property type="protein sequence ID" value="RXF68003.1"/>
    <property type="molecule type" value="Genomic_DNA"/>
</dbReference>
<keyword evidence="7" id="KW-1185">Reference proteome</keyword>
<gene>
    <name evidence="5" type="ORF">EKH83_17170</name>
    <name evidence="4" type="ORF">F1649_16785</name>
</gene>
<comment type="caution">
    <text evidence="5">The sequence shown here is derived from an EMBL/GenBank/DDBJ whole genome shotgun (WGS) entry which is preliminary data.</text>
</comment>
<dbReference type="InterPro" id="IPR050832">
    <property type="entry name" value="Bact_Acetyltransf"/>
</dbReference>
<evidence type="ECO:0000256" key="2">
    <source>
        <dbReference type="ARBA" id="ARBA00023315"/>
    </source>
</evidence>
<name>A0A4Q0M5D6_9SPHI</name>
<accession>A0A4Q0M5D6</accession>
<proteinExistence type="predicted"/>
<dbReference type="Proteomes" id="UP000290848">
    <property type="component" value="Unassembled WGS sequence"/>
</dbReference>
<keyword evidence="2" id="KW-0012">Acyltransferase</keyword>
<feature type="domain" description="N-acetyltransferase" evidence="3">
    <location>
        <begin position="1"/>
        <end position="161"/>
    </location>
</feature>
<dbReference type="SUPFAM" id="SSF55729">
    <property type="entry name" value="Acyl-CoA N-acyltransferases (Nat)"/>
    <property type="match status" value="1"/>
</dbReference>
<evidence type="ECO:0000313" key="4">
    <source>
        <dbReference type="EMBL" id="KAA8479190.1"/>
    </source>
</evidence>
<evidence type="ECO:0000313" key="7">
    <source>
        <dbReference type="Proteomes" id="UP000322918"/>
    </source>
</evidence>
<dbReference type="RefSeq" id="WP_128770690.1">
    <property type="nucleotide sequence ID" value="NZ_RXOC01000013.1"/>
</dbReference>
<dbReference type="GO" id="GO:0016747">
    <property type="term" value="F:acyltransferase activity, transferring groups other than amino-acyl groups"/>
    <property type="evidence" value="ECO:0007669"/>
    <property type="project" value="InterPro"/>
</dbReference>
<dbReference type="InterPro" id="IPR000182">
    <property type="entry name" value="GNAT_dom"/>
</dbReference>
<reference evidence="5 6" key="1">
    <citation type="submission" date="2018-12" db="EMBL/GenBank/DDBJ databases">
        <title>The Draft Genome Sequence of the Soil Bacterium Pedobacter tournemirensis R1.</title>
        <authorList>
            <person name="He J."/>
        </authorList>
    </citation>
    <scope>NUCLEOTIDE SEQUENCE [LARGE SCALE GENOMIC DNA]</scope>
    <source>
        <strain evidence="5 6">R1</strain>
    </source>
</reference>
<dbReference type="PANTHER" id="PTHR43877">
    <property type="entry name" value="AMINOALKYLPHOSPHONATE N-ACETYLTRANSFERASE-RELATED-RELATED"/>
    <property type="match status" value="1"/>
</dbReference>
<sequence>MTIRVATEEDIPAIRKLAHDTWWPTYQSILSPEQISFMLDTMYSEPALKTQLQKETFLITERDLEPVAFASFSCSDPERRIFKLHKIYILPSEQGNGTGRKLISAIEEEARKEKGELLELNVNRQNPAFHFYKKQGFEVYQEADIPYYNYYMNDYIMRKNV</sequence>
<dbReference type="OrthoDB" id="9800604at2"/>
<dbReference type="PROSITE" id="PS51186">
    <property type="entry name" value="GNAT"/>
    <property type="match status" value="1"/>
</dbReference>